<dbReference type="PANTHER" id="PTHR43178:SF5">
    <property type="entry name" value="LIPOAMIDE ACYLTRANSFERASE COMPONENT OF BRANCHED-CHAIN ALPHA-KETO ACID DEHYDROGENASE COMPLEX, MITOCHONDRIAL"/>
    <property type="match status" value="1"/>
</dbReference>
<name>A0A1S0TGC0_LOALO</name>
<keyword evidence="5" id="KW-0012">Acyltransferase</keyword>
<sequence length="58" mass="6467">MTTSEDDQETRKILVTPAVRQLAREKGVNLNEITGTGFSGRILKDDVIRHVELQNSEG</sequence>
<dbReference type="SUPFAM" id="SSF47005">
    <property type="entry name" value="Peripheral subunit-binding domain of 2-oxo acid dehydrogenase complex"/>
    <property type="match status" value="1"/>
</dbReference>
<accession>A0A1S0TGC0</accession>
<dbReference type="CTD" id="9952897"/>
<keyword evidence="3" id="KW-0808">Transferase</keyword>
<dbReference type="AlphaFoldDB" id="A0A1S0TGC0"/>
<dbReference type="InterPro" id="IPR004167">
    <property type="entry name" value="PSBD"/>
</dbReference>
<evidence type="ECO:0000256" key="7">
    <source>
        <dbReference type="ARBA" id="ARBA00042008"/>
    </source>
</evidence>
<dbReference type="InParanoid" id="A0A1S0TGC0"/>
<dbReference type="EC" id="2.3.1.168" evidence="6"/>
<reference evidence="9" key="1">
    <citation type="submission" date="2012-04" db="EMBL/GenBank/DDBJ databases">
        <title>The Genome Sequence of Loa loa.</title>
        <authorList>
            <consortium name="The Broad Institute Genome Sequencing Platform"/>
            <consortium name="Broad Institute Genome Sequencing Center for Infectious Disease"/>
            <person name="Nutman T.B."/>
            <person name="Fink D.L."/>
            <person name="Russ C."/>
            <person name="Young S."/>
            <person name="Zeng Q."/>
            <person name="Gargeya S."/>
            <person name="Alvarado L."/>
            <person name="Berlin A."/>
            <person name="Chapman S.B."/>
            <person name="Chen Z."/>
            <person name="Freedman E."/>
            <person name="Gellesch M."/>
            <person name="Goldberg J."/>
            <person name="Griggs A."/>
            <person name="Gujja S."/>
            <person name="Heilman E.R."/>
            <person name="Heiman D."/>
            <person name="Howarth C."/>
            <person name="Mehta T."/>
            <person name="Neiman D."/>
            <person name="Pearson M."/>
            <person name="Roberts A."/>
            <person name="Saif S."/>
            <person name="Shea T."/>
            <person name="Shenoy N."/>
            <person name="Sisk P."/>
            <person name="Stolte C."/>
            <person name="Sykes S."/>
            <person name="White J."/>
            <person name="Yandava C."/>
            <person name="Haas B."/>
            <person name="Henn M.R."/>
            <person name="Nusbaum C."/>
            <person name="Birren B."/>
        </authorList>
    </citation>
    <scope>NUCLEOTIDE SEQUENCE [LARGE SCALE GENOMIC DNA]</scope>
</reference>
<protein>
    <recommendedName>
        <fullName evidence="6">dihydrolipoyllysine-residue (2-methylpropanoyl)transferase</fullName>
        <ecNumber evidence="6">2.3.1.168</ecNumber>
    </recommendedName>
    <alternativeName>
        <fullName evidence="7">Branched-chain alpha-keto acid dehydrogenase complex component E2</fullName>
    </alternativeName>
</protein>
<comment type="similarity">
    <text evidence="2">Belongs to the 2-oxoacid dehydrogenase family.</text>
</comment>
<dbReference type="PANTHER" id="PTHR43178">
    <property type="entry name" value="DIHYDROLIPOAMIDE ACETYLTRANSFERASE COMPONENT OF PYRUVATE DEHYDROGENASE COMPLEX"/>
    <property type="match status" value="1"/>
</dbReference>
<gene>
    <name evidence="9" type="ORF">LOAG_15407</name>
</gene>
<dbReference type="KEGG" id="loa:LOAG_15407"/>
<evidence type="ECO:0000256" key="6">
    <source>
        <dbReference type="ARBA" id="ARBA00038880"/>
    </source>
</evidence>
<dbReference type="InterPro" id="IPR050743">
    <property type="entry name" value="2-oxoacid_DH_E2_comp"/>
</dbReference>
<dbReference type="EMBL" id="JH713980">
    <property type="protein sequence ID" value="EFO13124.1"/>
    <property type="molecule type" value="Genomic_DNA"/>
</dbReference>
<evidence type="ECO:0000259" key="8">
    <source>
        <dbReference type="PROSITE" id="PS51826"/>
    </source>
</evidence>
<dbReference type="GO" id="GO:0005739">
    <property type="term" value="C:mitochondrion"/>
    <property type="evidence" value="ECO:0007669"/>
    <property type="project" value="TreeGrafter"/>
</dbReference>
<proteinExistence type="inferred from homology"/>
<dbReference type="RefSeq" id="XP_003150945.1">
    <property type="nucleotide sequence ID" value="XM_003150897.2"/>
</dbReference>
<evidence type="ECO:0000313" key="9">
    <source>
        <dbReference type="EMBL" id="EFO13124.1"/>
    </source>
</evidence>
<keyword evidence="4" id="KW-0450">Lipoyl</keyword>
<dbReference type="GeneID" id="9952897"/>
<evidence type="ECO:0000256" key="2">
    <source>
        <dbReference type="ARBA" id="ARBA00007317"/>
    </source>
</evidence>
<dbReference type="InterPro" id="IPR036625">
    <property type="entry name" value="E3-bd_dom_sf"/>
</dbReference>
<dbReference type="GO" id="GO:0043754">
    <property type="term" value="F:dihydrolipoamide branched chain acyltransferase activity"/>
    <property type="evidence" value="ECO:0007669"/>
    <property type="project" value="UniProtKB-EC"/>
</dbReference>
<evidence type="ECO:0000256" key="4">
    <source>
        <dbReference type="ARBA" id="ARBA00022823"/>
    </source>
</evidence>
<evidence type="ECO:0000256" key="1">
    <source>
        <dbReference type="ARBA" id="ARBA00001938"/>
    </source>
</evidence>
<dbReference type="GO" id="GO:0016407">
    <property type="term" value="F:acetyltransferase activity"/>
    <property type="evidence" value="ECO:0007669"/>
    <property type="project" value="TreeGrafter"/>
</dbReference>
<dbReference type="PROSITE" id="PS51826">
    <property type="entry name" value="PSBD"/>
    <property type="match status" value="1"/>
</dbReference>
<comment type="cofactor">
    <cofactor evidence="1">
        <name>(R)-lipoate</name>
        <dbReference type="ChEBI" id="CHEBI:83088"/>
    </cofactor>
</comment>
<dbReference type="GO" id="GO:0031405">
    <property type="term" value="F:lipoic acid binding"/>
    <property type="evidence" value="ECO:0007669"/>
    <property type="project" value="TreeGrafter"/>
</dbReference>
<dbReference type="Pfam" id="PF02817">
    <property type="entry name" value="E3_binding"/>
    <property type="match status" value="1"/>
</dbReference>
<dbReference type="Gene3D" id="4.10.320.10">
    <property type="entry name" value="E3-binding domain"/>
    <property type="match status" value="1"/>
</dbReference>
<dbReference type="FunFam" id="4.10.320.10:FF:000002">
    <property type="entry name" value="Dihydrolipoamide acetyltransferase component of pyruvate dehydrogenase complex"/>
    <property type="match status" value="1"/>
</dbReference>
<evidence type="ECO:0000256" key="5">
    <source>
        <dbReference type="ARBA" id="ARBA00023315"/>
    </source>
</evidence>
<organism evidence="9">
    <name type="scientific">Loa loa</name>
    <name type="common">Eye worm</name>
    <name type="synonym">Filaria loa</name>
    <dbReference type="NCBI Taxonomy" id="7209"/>
    <lineage>
        <taxon>Eukaryota</taxon>
        <taxon>Metazoa</taxon>
        <taxon>Ecdysozoa</taxon>
        <taxon>Nematoda</taxon>
        <taxon>Chromadorea</taxon>
        <taxon>Rhabditida</taxon>
        <taxon>Spirurina</taxon>
        <taxon>Spiruromorpha</taxon>
        <taxon>Filarioidea</taxon>
        <taxon>Onchocercidae</taxon>
        <taxon>Loa</taxon>
    </lineage>
</organism>
<feature type="domain" description="Peripheral subunit-binding (PSBD)" evidence="8">
    <location>
        <begin position="14"/>
        <end position="51"/>
    </location>
</feature>
<dbReference type="OrthoDB" id="1641987at2759"/>
<evidence type="ECO:0000256" key="3">
    <source>
        <dbReference type="ARBA" id="ARBA00022679"/>
    </source>
</evidence>